<dbReference type="Gene3D" id="3.30.70.1290">
    <property type="entry name" value="Transposase IS200-like"/>
    <property type="match status" value="1"/>
</dbReference>
<dbReference type="SMART" id="SM01321">
    <property type="entry name" value="Y1_Tnp"/>
    <property type="match status" value="1"/>
</dbReference>
<evidence type="ECO:0000259" key="1">
    <source>
        <dbReference type="SMART" id="SM01321"/>
    </source>
</evidence>
<dbReference type="EMBL" id="AF439538">
    <property type="protein sequence ID" value="AAL32029.1"/>
    <property type="molecule type" value="Genomic_DNA"/>
</dbReference>
<dbReference type="PANTHER" id="PTHR33360:SF2">
    <property type="entry name" value="TRANSPOSASE FOR INSERTION SEQUENCE ELEMENT IS200"/>
    <property type="match status" value="1"/>
</dbReference>
<dbReference type="NCBIfam" id="NF033573">
    <property type="entry name" value="transpos_IS200"/>
    <property type="match status" value="1"/>
</dbReference>
<dbReference type="InterPro" id="IPR002686">
    <property type="entry name" value="Transposase_17"/>
</dbReference>
<protein>
    <submittedName>
        <fullName evidence="2">Putative transposase</fullName>
    </submittedName>
</protein>
<accession>Q8VVV9</accession>
<feature type="domain" description="Transposase IS200-like" evidence="1">
    <location>
        <begin position="11"/>
        <end position="92"/>
    </location>
</feature>
<dbReference type="GO" id="GO:0003677">
    <property type="term" value="F:DNA binding"/>
    <property type="evidence" value="ECO:0007669"/>
    <property type="project" value="InterPro"/>
</dbReference>
<proteinExistence type="predicted"/>
<dbReference type="Pfam" id="PF01797">
    <property type="entry name" value="Y1_Tnp"/>
    <property type="match status" value="1"/>
</dbReference>
<dbReference type="SUPFAM" id="SSF143422">
    <property type="entry name" value="Transposase IS200-like"/>
    <property type="match status" value="1"/>
</dbReference>
<name>Q8VVV9_ECOLX</name>
<dbReference type="InterPro" id="IPR036515">
    <property type="entry name" value="Transposase_17_sf"/>
</dbReference>
<gene>
    <name evidence="2" type="primary">tnpA</name>
</gene>
<sequence length="94" mass="11134">MGNEKSLAHTRCNCKYHIVFAPKYRRQVFYREKRRATGSILRKLCEWKSVRILEAECCADHIHMLMEIPPKMSVSGFMGYLKREKQSDALRAVW</sequence>
<dbReference type="AlphaFoldDB" id="Q8VVV9"/>
<dbReference type="PANTHER" id="PTHR33360">
    <property type="entry name" value="TRANSPOSASE FOR INSERTION SEQUENCE ELEMENT IS200"/>
    <property type="match status" value="1"/>
</dbReference>
<dbReference type="GO" id="GO:0004803">
    <property type="term" value="F:transposase activity"/>
    <property type="evidence" value="ECO:0007669"/>
    <property type="project" value="InterPro"/>
</dbReference>
<organism evidence="2">
    <name type="scientific">Escherichia coli</name>
    <dbReference type="NCBI Taxonomy" id="562"/>
    <lineage>
        <taxon>Bacteria</taxon>
        <taxon>Pseudomonadati</taxon>
        <taxon>Pseudomonadota</taxon>
        <taxon>Gammaproteobacteria</taxon>
        <taxon>Enterobacterales</taxon>
        <taxon>Enterobacteriaceae</taxon>
        <taxon>Escherichia</taxon>
    </lineage>
</organism>
<evidence type="ECO:0000313" key="2">
    <source>
        <dbReference type="EMBL" id="AAL32029.1"/>
    </source>
</evidence>
<reference evidence="2" key="1">
    <citation type="submission" date="2001-10" db="EMBL/GenBank/DDBJ databases">
        <title>A new eae-lambda gene and a IS200 variant inserting in intergenic region beween eae and escD.</title>
        <authorList>
            <person name="Pan J."/>
        </authorList>
    </citation>
    <scope>NUCLEOTIDE SEQUENCE</scope>
    <source>
        <strain evidence="2">97-3</strain>
    </source>
</reference>
<dbReference type="GO" id="GO:0006313">
    <property type="term" value="P:DNA transposition"/>
    <property type="evidence" value="ECO:0007669"/>
    <property type="project" value="InterPro"/>
</dbReference>